<proteinExistence type="predicted"/>
<keyword evidence="2" id="KW-1185">Reference proteome</keyword>
<name>A0ABW4I0L7_9SPHN</name>
<protein>
    <submittedName>
        <fullName evidence="1">Uncharacterized protein</fullName>
    </submittedName>
</protein>
<dbReference type="Proteomes" id="UP001597115">
    <property type="component" value="Unassembled WGS sequence"/>
</dbReference>
<organism evidence="1 2">
    <name type="scientific">Sphingomonas tabacisoli</name>
    <dbReference type="NCBI Taxonomy" id="2249466"/>
    <lineage>
        <taxon>Bacteria</taxon>
        <taxon>Pseudomonadati</taxon>
        <taxon>Pseudomonadota</taxon>
        <taxon>Alphaproteobacteria</taxon>
        <taxon>Sphingomonadales</taxon>
        <taxon>Sphingomonadaceae</taxon>
        <taxon>Sphingomonas</taxon>
    </lineage>
</organism>
<sequence length="380" mass="40707">MRRMVQMVQPAPPGYTDIGPLPVRVRTRTGEIVGSGVTGAPIEVPAGSYFVTVMLPNGQEVGLSQRVKAGQETPNIAGAAPSADLLPPAALASSPAAEADDRKLNAGLWHGDWMAAWANGPPDLSGVATGEIALVSSSLSVIPQRAGGDRVLVLPLADRYRCAVLPYDACRVCIDSSAQEPAIAVRAVESPEGPVVEVRSIVSQEANTLLGFVERGVLTNMVAVTEDEVRRGEQALSQSGASVLRAITGAYVLLRANAIEGLDRWLAQLEAAGGDLPDLLPLQAELAARSGDHGTAVARIRQWLDQSRCPWFRAGLSYMLDRLRLYLDVSDNQRASFDLDAATYRRFETVRGAMDRMLTSMLTSRYIATFDVPRSQKGMT</sequence>
<dbReference type="EMBL" id="JBHUDY010000001">
    <property type="protein sequence ID" value="MFD1611155.1"/>
    <property type="molecule type" value="Genomic_DNA"/>
</dbReference>
<reference evidence="2" key="1">
    <citation type="journal article" date="2019" name="Int. J. Syst. Evol. Microbiol.">
        <title>The Global Catalogue of Microorganisms (GCM) 10K type strain sequencing project: providing services to taxonomists for standard genome sequencing and annotation.</title>
        <authorList>
            <consortium name="The Broad Institute Genomics Platform"/>
            <consortium name="The Broad Institute Genome Sequencing Center for Infectious Disease"/>
            <person name="Wu L."/>
            <person name="Ma J."/>
        </authorList>
    </citation>
    <scope>NUCLEOTIDE SEQUENCE [LARGE SCALE GENOMIC DNA]</scope>
    <source>
        <strain evidence="2">CGMCC 1.16275</strain>
    </source>
</reference>
<evidence type="ECO:0000313" key="1">
    <source>
        <dbReference type="EMBL" id="MFD1611155.1"/>
    </source>
</evidence>
<accession>A0ABW4I0L7</accession>
<comment type="caution">
    <text evidence="1">The sequence shown here is derived from an EMBL/GenBank/DDBJ whole genome shotgun (WGS) entry which is preliminary data.</text>
</comment>
<gene>
    <name evidence="1" type="ORF">ACFSCW_04995</name>
</gene>
<evidence type="ECO:0000313" key="2">
    <source>
        <dbReference type="Proteomes" id="UP001597115"/>
    </source>
</evidence>
<dbReference type="RefSeq" id="WP_380887505.1">
    <property type="nucleotide sequence ID" value="NZ_JBHUDY010000001.1"/>
</dbReference>